<dbReference type="PANTHER" id="PTHR35079:SF1">
    <property type="entry name" value="LUNG ADENOMA SUSCEPTIBILITY PROTEIN 2"/>
    <property type="match status" value="1"/>
</dbReference>
<dbReference type="InterPro" id="IPR052679">
    <property type="entry name" value="Cell_Prolif_Regulator"/>
</dbReference>
<comment type="caution">
    <text evidence="2">The sequence shown here is derived from an EMBL/GenBank/DDBJ whole genome shotgun (WGS) entry which is preliminary data.</text>
</comment>
<dbReference type="Proteomes" id="UP001497497">
    <property type="component" value="Unassembled WGS sequence"/>
</dbReference>
<evidence type="ECO:0000313" key="2">
    <source>
        <dbReference type="EMBL" id="CAL1537289.1"/>
    </source>
</evidence>
<keyword evidence="3" id="KW-1185">Reference proteome</keyword>
<feature type="region of interest" description="Disordered" evidence="1">
    <location>
        <begin position="651"/>
        <end position="674"/>
    </location>
</feature>
<gene>
    <name evidence="2" type="ORF">GSLYS_00011202001</name>
</gene>
<proteinExistence type="predicted"/>
<dbReference type="EMBL" id="CAXITT010000257">
    <property type="protein sequence ID" value="CAL1537289.1"/>
    <property type="molecule type" value="Genomic_DNA"/>
</dbReference>
<accession>A0AAV2HUZ1</accession>
<sequence>MMSVKSYSSSTSSMSSTSSYLPKCRIRCSTNDIVVGDQNFQSATAALQVYLQQFEQLSKDDNKNIGTNLSIELFLNGGVQSSSLREHQLQTSDKKFPSQKCLNGLRSSGLLLTASGITIQGEDDDVEKLLTSKSNHHTAKKQEEITDALKEIKIKQLLKEATRKSQNQVKTGLQEEVEAALIRSAKLLEKVTRGEPATHTGSCASSVATDILLLDSATNSSNVEEKPTGHIYSYHTPRPQGHTFAHSLHVSGSQISHDQSRGRRKQLINHTSIPVSHQLPPQGKRSISSSSVQSTRGLKSSDILQQFRSRSLSPGVKRNDFSPFVADMTEQLNSVGRTFVPSWIGEENVSEISDSLWTLKTPEEVTTDRAKKVPSWIREVDGSDGSETDLVINSASEISSSGAGQHRTNGNAGNMTGDSRPGLHFSDLVTSSLNTPKNYRLTSEGNIKSTKRLPLHHSTPLHPKHKSPLIKRSENRPILDGECDTRGVFHTGNLSSTDKMTESIDQLLVSSSSQPVSSSSSDAGSSLDTLALLTGKTQPRAALTNISTIYSDLGSRSVYTSPGPSALNGAVRPGHRQSQESLDGMDGDRPWETLTNSFKPPVQVENMDSAFSQPGHDASTTKNVEGTLSGRKQPGSMEALKHMLFKLQAEEKTTQEASNQSQTDSSITSQDKMALIPGLQDYDFKQEPGGQSLEKALVHLNRLKELVKSTSTGTT</sequence>
<dbReference type="PANTHER" id="PTHR35079">
    <property type="entry name" value="LUNG ADENOMA SUSCEPTIBILITY PROTEIN 2"/>
    <property type="match status" value="1"/>
</dbReference>
<feature type="compositionally biased region" description="Polar residues" evidence="1">
    <location>
        <begin position="396"/>
        <end position="417"/>
    </location>
</feature>
<protein>
    <submittedName>
        <fullName evidence="2">Uncharacterized protein</fullName>
    </submittedName>
</protein>
<feature type="region of interest" description="Disordered" evidence="1">
    <location>
        <begin position="219"/>
        <end position="244"/>
    </location>
</feature>
<evidence type="ECO:0000256" key="1">
    <source>
        <dbReference type="SAM" id="MobiDB-lite"/>
    </source>
</evidence>
<reference evidence="2 3" key="1">
    <citation type="submission" date="2024-04" db="EMBL/GenBank/DDBJ databases">
        <authorList>
            <consortium name="Genoscope - CEA"/>
            <person name="William W."/>
        </authorList>
    </citation>
    <scope>NUCLEOTIDE SEQUENCE [LARGE SCALE GENOMIC DNA]</scope>
</reference>
<feature type="region of interest" description="Disordered" evidence="1">
    <location>
        <begin position="561"/>
        <end position="589"/>
    </location>
</feature>
<organism evidence="2 3">
    <name type="scientific">Lymnaea stagnalis</name>
    <name type="common">Great pond snail</name>
    <name type="synonym">Helix stagnalis</name>
    <dbReference type="NCBI Taxonomy" id="6523"/>
    <lineage>
        <taxon>Eukaryota</taxon>
        <taxon>Metazoa</taxon>
        <taxon>Spiralia</taxon>
        <taxon>Lophotrochozoa</taxon>
        <taxon>Mollusca</taxon>
        <taxon>Gastropoda</taxon>
        <taxon>Heterobranchia</taxon>
        <taxon>Euthyneura</taxon>
        <taxon>Panpulmonata</taxon>
        <taxon>Hygrophila</taxon>
        <taxon>Lymnaeoidea</taxon>
        <taxon>Lymnaeidae</taxon>
        <taxon>Lymnaea</taxon>
    </lineage>
</organism>
<dbReference type="AlphaFoldDB" id="A0AAV2HUZ1"/>
<name>A0AAV2HUZ1_LYMST</name>
<evidence type="ECO:0000313" key="3">
    <source>
        <dbReference type="Proteomes" id="UP001497497"/>
    </source>
</evidence>
<feature type="compositionally biased region" description="Polar residues" evidence="1">
    <location>
        <begin position="428"/>
        <end position="448"/>
    </location>
</feature>
<feature type="compositionally biased region" description="Low complexity" evidence="1">
    <location>
        <begin position="658"/>
        <end position="671"/>
    </location>
</feature>
<feature type="region of interest" description="Disordered" evidence="1">
    <location>
        <begin position="612"/>
        <end position="633"/>
    </location>
</feature>
<feature type="region of interest" description="Disordered" evidence="1">
    <location>
        <begin position="272"/>
        <end position="300"/>
    </location>
</feature>
<feature type="region of interest" description="Disordered" evidence="1">
    <location>
        <begin position="396"/>
        <end position="468"/>
    </location>
</feature>